<reference evidence="3" key="1">
    <citation type="submission" date="2023-07" db="EMBL/GenBank/DDBJ databases">
        <title>Gilvimarinus algae sp. nov., isolated from the surface of Kelp.</title>
        <authorList>
            <person name="Sun Y.Y."/>
            <person name="Gong Y."/>
            <person name="Du Z.J."/>
        </authorList>
    </citation>
    <scope>NUCLEOTIDE SEQUENCE</scope>
    <source>
        <strain evidence="3">SDUM040014</strain>
    </source>
</reference>
<gene>
    <name evidence="3" type="ORF">QWI16_00420</name>
</gene>
<dbReference type="EMBL" id="JAULRT010000027">
    <property type="protein sequence ID" value="MDO3380612.1"/>
    <property type="molecule type" value="Genomic_DNA"/>
</dbReference>
<keyword evidence="4" id="KW-1185">Reference proteome</keyword>
<dbReference type="RefSeq" id="WP_302710736.1">
    <property type="nucleotide sequence ID" value="NZ_JAULRT010000027.1"/>
</dbReference>
<comment type="caution">
    <text evidence="3">The sequence shown here is derived from an EMBL/GenBank/DDBJ whole genome shotgun (WGS) entry which is preliminary data.</text>
</comment>
<feature type="domain" description="DUF4168" evidence="2">
    <location>
        <begin position="48"/>
        <end position="124"/>
    </location>
</feature>
<sequence length="142" mass="15386">MKAVKQTLLCTLVAASLSSTAVLAQEQKSQTPAMPAAPEQAAPQMDVSDQQVDNFADAYVAVQTLSQQYGAKLQQTQDAEKSQQLQQQAQDEMQSAITDTGLSLNEYKQIARAANESETLRQRITVAVNELIQADAPEESES</sequence>
<proteinExistence type="predicted"/>
<keyword evidence="1" id="KW-0732">Signal</keyword>
<accession>A0ABT8T951</accession>
<dbReference type="Proteomes" id="UP001168380">
    <property type="component" value="Unassembled WGS sequence"/>
</dbReference>
<evidence type="ECO:0000313" key="4">
    <source>
        <dbReference type="Proteomes" id="UP001168380"/>
    </source>
</evidence>
<feature type="chain" id="PRO_5047138777" evidence="1">
    <location>
        <begin position="25"/>
        <end position="142"/>
    </location>
</feature>
<feature type="signal peptide" evidence="1">
    <location>
        <begin position="1"/>
        <end position="24"/>
    </location>
</feature>
<dbReference type="Pfam" id="PF13767">
    <property type="entry name" value="DUF4168"/>
    <property type="match status" value="1"/>
</dbReference>
<evidence type="ECO:0000313" key="3">
    <source>
        <dbReference type="EMBL" id="MDO3380612.1"/>
    </source>
</evidence>
<organism evidence="3 4">
    <name type="scientific">Gilvimarinus algae</name>
    <dbReference type="NCBI Taxonomy" id="3058037"/>
    <lineage>
        <taxon>Bacteria</taxon>
        <taxon>Pseudomonadati</taxon>
        <taxon>Pseudomonadota</taxon>
        <taxon>Gammaproteobacteria</taxon>
        <taxon>Cellvibrionales</taxon>
        <taxon>Cellvibrionaceae</taxon>
        <taxon>Gilvimarinus</taxon>
    </lineage>
</organism>
<protein>
    <submittedName>
        <fullName evidence="3">DUF4168 domain-containing protein</fullName>
    </submittedName>
</protein>
<evidence type="ECO:0000256" key="1">
    <source>
        <dbReference type="SAM" id="SignalP"/>
    </source>
</evidence>
<evidence type="ECO:0000259" key="2">
    <source>
        <dbReference type="Pfam" id="PF13767"/>
    </source>
</evidence>
<dbReference type="InterPro" id="IPR025433">
    <property type="entry name" value="DUF4168"/>
</dbReference>
<name>A0ABT8T951_9GAMM</name>